<accession>A0A136Q325</accession>
<dbReference type="InterPro" id="IPR051450">
    <property type="entry name" value="Gfo/Idh/MocA_Oxidoreductases"/>
</dbReference>
<name>A0A136Q325_9FIRM</name>
<dbReference type="RefSeq" id="WP_066518828.1">
    <property type="nucleotide sequence ID" value="NZ_CABMOF010000001.1"/>
</dbReference>
<evidence type="ECO:0000313" key="4">
    <source>
        <dbReference type="Proteomes" id="UP000070366"/>
    </source>
</evidence>
<dbReference type="KEGG" id="cmiu:B1H56_03695"/>
<keyword evidence="4" id="KW-1185">Reference proteome</keyword>
<proteinExistence type="predicted"/>
<dbReference type="InterPro" id="IPR036291">
    <property type="entry name" value="NAD(P)-bd_dom_sf"/>
</dbReference>
<sequence length="333" mass="37817">MLKSAIIGTGFIGNAHATAYKNMDNAQLVAIVDVDEEKGTKAAEEFGCKYYSDAEEMLQTEEVDIVDICLPTFLHEQYVLLAARYKKHILCEKPVTLSLESMDRMLAAVKEAGVRFMVAQVVRFWPEYIKIKEMYDAGDFGDVRMVYANRIAQHPNWTQWHRDPNKSGGGLFDLHLHDIDFMQYLFGRVKSVYAVGKASETGCWNFVMTTLKFENGNYATVEGIFDMTENYPFTMTFRIIGETKTVDYSMVAGFNLEDVGSSKRAAILYENGHEPRKLNIDEKDAYQIELEYFVGHIESGKPFDVITPEDSRHVVEVICAIQESLETGKVVEL</sequence>
<reference evidence="3 4" key="1">
    <citation type="submission" date="2016-02" db="EMBL/GenBank/DDBJ databases">
        <authorList>
            <person name="Wen L."/>
            <person name="He K."/>
            <person name="Yang H."/>
        </authorList>
    </citation>
    <scope>NUCLEOTIDE SEQUENCE [LARGE SCALE GENOMIC DNA]</scope>
    <source>
        <strain evidence="3 4">DSM 22607</strain>
    </source>
</reference>
<evidence type="ECO:0000259" key="1">
    <source>
        <dbReference type="Pfam" id="PF01408"/>
    </source>
</evidence>
<evidence type="ECO:0000259" key="2">
    <source>
        <dbReference type="Pfam" id="PF22725"/>
    </source>
</evidence>
<dbReference type="AlphaFoldDB" id="A0A136Q325"/>
<dbReference type="InterPro" id="IPR000683">
    <property type="entry name" value="Gfo/Idh/MocA-like_OxRdtase_N"/>
</dbReference>
<organism evidence="3 4">
    <name type="scientific">Christensenella minuta</name>
    <dbReference type="NCBI Taxonomy" id="626937"/>
    <lineage>
        <taxon>Bacteria</taxon>
        <taxon>Bacillati</taxon>
        <taxon>Bacillota</taxon>
        <taxon>Clostridia</taxon>
        <taxon>Christensenellales</taxon>
        <taxon>Christensenellaceae</taxon>
        <taxon>Christensenella</taxon>
    </lineage>
</organism>
<dbReference type="Gene3D" id="3.40.50.720">
    <property type="entry name" value="NAD(P)-binding Rossmann-like Domain"/>
    <property type="match status" value="1"/>
</dbReference>
<feature type="domain" description="GFO/IDH/MocA-like oxidoreductase" evidence="2">
    <location>
        <begin position="128"/>
        <end position="245"/>
    </location>
</feature>
<dbReference type="Pfam" id="PF22725">
    <property type="entry name" value="GFO_IDH_MocA_C3"/>
    <property type="match status" value="1"/>
</dbReference>
<dbReference type="Gene3D" id="3.30.360.10">
    <property type="entry name" value="Dihydrodipicolinate Reductase, domain 2"/>
    <property type="match status" value="1"/>
</dbReference>
<comment type="caution">
    <text evidence="3">The sequence shown here is derived from an EMBL/GenBank/DDBJ whole genome shotgun (WGS) entry which is preliminary data.</text>
</comment>
<dbReference type="OrthoDB" id="9783105at2"/>
<dbReference type="SUPFAM" id="SSF55347">
    <property type="entry name" value="Glyceraldehyde-3-phosphate dehydrogenase-like, C-terminal domain"/>
    <property type="match status" value="1"/>
</dbReference>
<dbReference type="GO" id="GO:0000166">
    <property type="term" value="F:nucleotide binding"/>
    <property type="evidence" value="ECO:0007669"/>
    <property type="project" value="InterPro"/>
</dbReference>
<dbReference type="SUPFAM" id="SSF51735">
    <property type="entry name" value="NAD(P)-binding Rossmann-fold domains"/>
    <property type="match status" value="1"/>
</dbReference>
<dbReference type="STRING" id="626937.HMPREF3293_02326"/>
<dbReference type="Pfam" id="PF01408">
    <property type="entry name" value="GFO_IDH_MocA"/>
    <property type="match status" value="1"/>
</dbReference>
<feature type="domain" description="Gfo/Idh/MocA-like oxidoreductase N-terminal" evidence="1">
    <location>
        <begin position="3"/>
        <end position="119"/>
    </location>
</feature>
<protein>
    <submittedName>
        <fullName evidence="3">Oxidoreductase, NAD-binding domain protein</fullName>
    </submittedName>
</protein>
<dbReference type="EMBL" id="LSZW01000063">
    <property type="protein sequence ID" value="KXK65069.1"/>
    <property type="molecule type" value="Genomic_DNA"/>
</dbReference>
<dbReference type="InterPro" id="IPR055170">
    <property type="entry name" value="GFO_IDH_MocA-like_dom"/>
</dbReference>
<dbReference type="PANTHER" id="PTHR43377:SF1">
    <property type="entry name" value="BILIVERDIN REDUCTASE A"/>
    <property type="match status" value="1"/>
</dbReference>
<dbReference type="Proteomes" id="UP000070366">
    <property type="component" value="Unassembled WGS sequence"/>
</dbReference>
<dbReference type="PANTHER" id="PTHR43377">
    <property type="entry name" value="BILIVERDIN REDUCTASE A"/>
    <property type="match status" value="1"/>
</dbReference>
<gene>
    <name evidence="3" type="ORF">HMPREF3293_02326</name>
</gene>
<evidence type="ECO:0000313" key="3">
    <source>
        <dbReference type="EMBL" id="KXK65069.1"/>
    </source>
</evidence>